<reference evidence="3" key="1">
    <citation type="submission" date="2021-07" db="EMBL/GenBank/DDBJ databases">
        <title>Candidatus Kaistella beijingensis sp. nov. isolated from a municipal wastewater treatment plant is involved in sludge foaming.</title>
        <authorList>
            <person name="Song Y."/>
            <person name="Liu S.-J."/>
        </authorList>
    </citation>
    <scope>NUCLEOTIDE SEQUENCE</scope>
    <source>
        <strain evidence="3">DSM 43998</strain>
    </source>
</reference>
<feature type="compositionally biased region" description="Pro residues" evidence="1">
    <location>
        <begin position="120"/>
        <end position="131"/>
    </location>
</feature>
<organism evidence="3 4">
    <name type="scientific">Skermania pinensis</name>
    <dbReference type="NCBI Taxonomy" id="39122"/>
    <lineage>
        <taxon>Bacteria</taxon>
        <taxon>Bacillati</taxon>
        <taxon>Actinomycetota</taxon>
        <taxon>Actinomycetes</taxon>
        <taxon>Mycobacteriales</taxon>
        <taxon>Gordoniaceae</taxon>
        <taxon>Skermania</taxon>
    </lineage>
</organism>
<accession>A0ABX8S5I6</accession>
<evidence type="ECO:0000256" key="1">
    <source>
        <dbReference type="SAM" id="MobiDB-lite"/>
    </source>
</evidence>
<evidence type="ECO:0000313" key="4">
    <source>
        <dbReference type="Proteomes" id="UP000887023"/>
    </source>
</evidence>
<proteinExistence type="predicted"/>
<dbReference type="Proteomes" id="UP000887023">
    <property type="component" value="Chromosome"/>
</dbReference>
<feature type="region of interest" description="Disordered" evidence="1">
    <location>
        <begin position="120"/>
        <end position="143"/>
    </location>
</feature>
<keyword evidence="2" id="KW-0812">Transmembrane</keyword>
<name>A0ABX8S5I6_9ACTN</name>
<gene>
    <name evidence="3" type="ORF">KV203_14530</name>
</gene>
<dbReference type="Pfam" id="PF19609">
    <property type="entry name" value="DUF6114"/>
    <property type="match status" value="1"/>
</dbReference>
<sequence length="143" mass="15015">MLIRSHLHRGWVWFRAFRRTRPFWAGLWLIVGGWLVLRTGAVGWQLVSTQGFAGAGGWLTGGGMAVCGLFVWFAPSQRYVAGAIGILFAIGSLIAANLGGLFIGMLAGVVGGAMAIGWGPKPPRQPDPTPDAVPALLDGSAST</sequence>
<keyword evidence="4" id="KW-1185">Reference proteome</keyword>
<evidence type="ECO:0000313" key="3">
    <source>
        <dbReference type="EMBL" id="QXQ13098.1"/>
    </source>
</evidence>
<keyword evidence="2" id="KW-1133">Transmembrane helix</keyword>
<dbReference type="EMBL" id="CP079105">
    <property type="protein sequence ID" value="QXQ13098.1"/>
    <property type="molecule type" value="Genomic_DNA"/>
</dbReference>
<feature type="transmembrane region" description="Helical" evidence="2">
    <location>
        <begin position="52"/>
        <end position="72"/>
    </location>
</feature>
<keyword evidence="2" id="KW-0472">Membrane</keyword>
<feature type="transmembrane region" description="Helical" evidence="2">
    <location>
        <begin position="23"/>
        <end position="46"/>
    </location>
</feature>
<dbReference type="RefSeq" id="WP_217995989.1">
    <property type="nucleotide sequence ID" value="NZ_CBCRUZ010000011.1"/>
</dbReference>
<evidence type="ECO:0000256" key="2">
    <source>
        <dbReference type="SAM" id="Phobius"/>
    </source>
</evidence>
<feature type="transmembrane region" description="Helical" evidence="2">
    <location>
        <begin position="79"/>
        <end position="96"/>
    </location>
</feature>
<protein>
    <submittedName>
        <fullName evidence="3">Uncharacterized protein</fullName>
    </submittedName>
</protein>
<dbReference type="InterPro" id="IPR046096">
    <property type="entry name" value="DUF6114"/>
</dbReference>